<proteinExistence type="predicted"/>
<reference evidence="2" key="3">
    <citation type="submission" date="2015-04" db="UniProtKB">
        <authorList>
            <consortium name="EnsemblPlants"/>
        </authorList>
    </citation>
    <scope>IDENTIFICATION</scope>
    <source>
        <strain evidence="2">cv. Jemalong A17</strain>
    </source>
</reference>
<gene>
    <name evidence="1" type="ordered locus">MTR_4g043715</name>
</gene>
<keyword evidence="3" id="KW-1185">Reference proteome</keyword>
<evidence type="ECO:0000313" key="2">
    <source>
        <dbReference type="EnsemblPlants" id="KEH29522"/>
    </source>
</evidence>
<reference evidence="1 3" key="2">
    <citation type="journal article" date="2014" name="BMC Genomics">
        <title>An improved genome release (version Mt4.0) for the model legume Medicago truncatula.</title>
        <authorList>
            <person name="Tang H."/>
            <person name="Krishnakumar V."/>
            <person name="Bidwell S."/>
            <person name="Rosen B."/>
            <person name="Chan A."/>
            <person name="Zhou S."/>
            <person name="Gentzbittel L."/>
            <person name="Childs K.L."/>
            <person name="Yandell M."/>
            <person name="Gundlach H."/>
            <person name="Mayer K.F."/>
            <person name="Schwartz D.C."/>
            <person name="Town C.D."/>
        </authorList>
    </citation>
    <scope>GENOME REANNOTATION</scope>
    <source>
        <strain evidence="1">A17</strain>
        <strain evidence="2 3">cv. Jemalong A17</strain>
    </source>
</reference>
<accession>A0A072UIM3</accession>
<dbReference type="AlphaFoldDB" id="A0A072UIM3"/>
<dbReference type="EnsemblPlants" id="KEH29522">
    <property type="protein sequence ID" value="KEH29522"/>
    <property type="gene ID" value="MTR_4g043715"/>
</dbReference>
<dbReference type="Proteomes" id="UP000002051">
    <property type="component" value="Chromosome 4"/>
</dbReference>
<protein>
    <submittedName>
        <fullName evidence="1 2">Uncharacterized protein</fullName>
    </submittedName>
</protein>
<sequence length="86" mass="9827">MAYLVYLLLQKPNHRLVLQKEHIRDLDFLLLKQDAVTDQDCAMCGSDCQDPVQRKTVCFTTARNPNPSINIDLGQPSMMRSVCTME</sequence>
<dbReference type="EMBL" id="CM001220">
    <property type="protein sequence ID" value="KEH29522.1"/>
    <property type="molecule type" value="Genomic_DNA"/>
</dbReference>
<evidence type="ECO:0000313" key="3">
    <source>
        <dbReference type="Proteomes" id="UP000002051"/>
    </source>
</evidence>
<reference evidence="1 3" key="1">
    <citation type="journal article" date="2011" name="Nature">
        <title>The Medicago genome provides insight into the evolution of rhizobial symbioses.</title>
        <authorList>
            <person name="Young N.D."/>
            <person name="Debelle F."/>
            <person name="Oldroyd G.E."/>
            <person name="Geurts R."/>
            <person name="Cannon S.B."/>
            <person name="Udvardi M.K."/>
            <person name="Benedito V.A."/>
            <person name="Mayer K.F."/>
            <person name="Gouzy J."/>
            <person name="Schoof H."/>
            <person name="Van de Peer Y."/>
            <person name="Proost S."/>
            <person name="Cook D.R."/>
            <person name="Meyers B.C."/>
            <person name="Spannagl M."/>
            <person name="Cheung F."/>
            <person name="De Mita S."/>
            <person name="Krishnakumar V."/>
            <person name="Gundlach H."/>
            <person name="Zhou S."/>
            <person name="Mudge J."/>
            <person name="Bharti A.K."/>
            <person name="Murray J.D."/>
            <person name="Naoumkina M.A."/>
            <person name="Rosen B."/>
            <person name="Silverstein K.A."/>
            <person name="Tang H."/>
            <person name="Rombauts S."/>
            <person name="Zhao P.X."/>
            <person name="Zhou P."/>
            <person name="Barbe V."/>
            <person name="Bardou P."/>
            <person name="Bechner M."/>
            <person name="Bellec A."/>
            <person name="Berger A."/>
            <person name="Berges H."/>
            <person name="Bidwell S."/>
            <person name="Bisseling T."/>
            <person name="Choisne N."/>
            <person name="Couloux A."/>
            <person name="Denny R."/>
            <person name="Deshpande S."/>
            <person name="Dai X."/>
            <person name="Doyle J.J."/>
            <person name="Dudez A.M."/>
            <person name="Farmer A.D."/>
            <person name="Fouteau S."/>
            <person name="Franken C."/>
            <person name="Gibelin C."/>
            <person name="Gish J."/>
            <person name="Goldstein S."/>
            <person name="Gonzalez A.J."/>
            <person name="Green P.J."/>
            <person name="Hallab A."/>
            <person name="Hartog M."/>
            <person name="Hua A."/>
            <person name="Humphray S.J."/>
            <person name="Jeong D.H."/>
            <person name="Jing Y."/>
            <person name="Jocker A."/>
            <person name="Kenton S.M."/>
            <person name="Kim D.J."/>
            <person name="Klee K."/>
            <person name="Lai H."/>
            <person name="Lang C."/>
            <person name="Lin S."/>
            <person name="Macmil S.L."/>
            <person name="Magdelenat G."/>
            <person name="Matthews L."/>
            <person name="McCorrison J."/>
            <person name="Monaghan E.L."/>
            <person name="Mun J.H."/>
            <person name="Najar F.Z."/>
            <person name="Nicholson C."/>
            <person name="Noirot C."/>
            <person name="O'Bleness M."/>
            <person name="Paule C.R."/>
            <person name="Poulain J."/>
            <person name="Prion F."/>
            <person name="Qin B."/>
            <person name="Qu C."/>
            <person name="Retzel E.F."/>
            <person name="Riddle C."/>
            <person name="Sallet E."/>
            <person name="Samain S."/>
            <person name="Samson N."/>
            <person name="Sanders I."/>
            <person name="Saurat O."/>
            <person name="Scarpelli C."/>
            <person name="Schiex T."/>
            <person name="Segurens B."/>
            <person name="Severin A.J."/>
            <person name="Sherrier D.J."/>
            <person name="Shi R."/>
            <person name="Sims S."/>
            <person name="Singer S.R."/>
            <person name="Sinharoy S."/>
            <person name="Sterck L."/>
            <person name="Viollet A."/>
            <person name="Wang B.B."/>
            <person name="Wang K."/>
            <person name="Wang M."/>
            <person name="Wang X."/>
            <person name="Warfsmann J."/>
            <person name="Weissenbach J."/>
            <person name="White D.D."/>
            <person name="White J.D."/>
            <person name="Wiley G.B."/>
            <person name="Wincker P."/>
            <person name="Xing Y."/>
            <person name="Yang L."/>
            <person name="Yao Z."/>
            <person name="Ying F."/>
            <person name="Zhai J."/>
            <person name="Zhou L."/>
            <person name="Zuber A."/>
            <person name="Denarie J."/>
            <person name="Dixon R.A."/>
            <person name="May G.D."/>
            <person name="Schwartz D.C."/>
            <person name="Rogers J."/>
            <person name="Quetier F."/>
            <person name="Town C.D."/>
            <person name="Roe B.A."/>
        </authorList>
    </citation>
    <scope>NUCLEOTIDE SEQUENCE [LARGE SCALE GENOMIC DNA]</scope>
    <source>
        <strain evidence="1">A17</strain>
        <strain evidence="2 3">cv. Jemalong A17</strain>
    </source>
</reference>
<organism evidence="1 3">
    <name type="scientific">Medicago truncatula</name>
    <name type="common">Barrel medic</name>
    <name type="synonym">Medicago tribuloides</name>
    <dbReference type="NCBI Taxonomy" id="3880"/>
    <lineage>
        <taxon>Eukaryota</taxon>
        <taxon>Viridiplantae</taxon>
        <taxon>Streptophyta</taxon>
        <taxon>Embryophyta</taxon>
        <taxon>Tracheophyta</taxon>
        <taxon>Spermatophyta</taxon>
        <taxon>Magnoliopsida</taxon>
        <taxon>eudicotyledons</taxon>
        <taxon>Gunneridae</taxon>
        <taxon>Pentapetalae</taxon>
        <taxon>rosids</taxon>
        <taxon>fabids</taxon>
        <taxon>Fabales</taxon>
        <taxon>Fabaceae</taxon>
        <taxon>Papilionoideae</taxon>
        <taxon>50 kb inversion clade</taxon>
        <taxon>NPAAA clade</taxon>
        <taxon>Hologalegina</taxon>
        <taxon>IRL clade</taxon>
        <taxon>Trifolieae</taxon>
        <taxon>Medicago</taxon>
    </lineage>
</organism>
<name>A0A072UIM3_MEDTR</name>
<dbReference type="HOGENOM" id="CLU_2501323_0_0_1"/>
<evidence type="ECO:0000313" key="1">
    <source>
        <dbReference type="EMBL" id="KEH29522.1"/>
    </source>
</evidence>